<dbReference type="GO" id="GO:0016592">
    <property type="term" value="C:mediator complex"/>
    <property type="evidence" value="ECO:0007669"/>
    <property type="project" value="InterPro"/>
</dbReference>
<evidence type="ECO:0000256" key="6">
    <source>
        <dbReference type="ARBA" id="ARBA00023163"/>
    </source>
</evidence>
<evidence type="ECO:0000313" key="9">
    <source>
        <dbReference type="EMBL" id="KAF7302722.1"/>
    </source>
</evidence>
<protein>
    <recommendedName>
        <fullName evidence="3 8">Mediator of RNA polymerase II transcription subunit 7</fullName>
    </recommendedName>
</protein>
<dbReference type="Proteomes" id="UP000613580">
    <property type="component" value="Unassembled WGS sequence"/>
</dbReference>
<dbReference type="OrthoDB" id="10253553at2759"/>
<comment type="similarity">
    <text evidence="2 8">Belongs to the Mediator complex subunit 7 family.</text>
</comment>
<comment type="caution">
    <text evidence="9">The sequence shown here is derived from an EMBL/GenBank/DDBJ whole genome shotgun (WGS) entry which is preliminary data.</text>
</comment>
<dbReference type="InterPro" id="IPR037212">
    <property type="entry name" value="Med7/Med21-like"/>
</dbReference>
<evidence type="ECO:0000256" key="1">
    <source>
        <dbReference type="ARBA" id="ARBA00004123"/>
    </source>
</evidence>
<reference evidence="9" key="1">
    <citation type="submission" date="2020-05" db="EMBL/GenBank/DDBJ databases">
        <title>Mycena genomes resolve the evolution of fungal bioluminescence.</title>
        <authorList>
            <person name="Tsai I.J."/>
        </authorList>
    </citation>
    <scope>NUCLEOTIDE SEQUENCE</scope>
    <source>
        <strain evidence="9">110903Hualien_Pintung</strain>
    </source>
</reference>
<keyword evidence="10" id="KW-1185">Reference proteome</keyword>
<name>A0A8H6SPV1_MYCCL</name>
<evidence type="ECO:0000256" key="4">
    <source>
        <dbReference type="ARBA" id="ARBA00023015"/>
    </source>
</evidence>
<evidence type="ECO:0000256" key="8">
    <source>
        <dbReference type="RuleBase" id="RU364060"/>
    </source>
</evidence>
<comment type="subcellular location">
    <subcellularLocation>
        <location evidence="1 8">Nucleus</location>
    </subcellularLocation>
</comment>
<keyword evidence="4 8" id="KW-0805">Transcription regulation</keyword>
<dbReference type="PANTHER" id="PTHR21428">
    <property type="entry name" value="MEDIATOR OF RNA POLYMERASE II TRANSCRIPTION SUBUNIT 7"/>
    <property type="match status" value="1"/>
</dbReference>
<gene>
    <name evidence="9" type="ORF">HMN09_00907100</name>
</gene>
<dbReference type="EMBL" id="JACAZE010000012">
    <property type="protein sequence ID" value="KAF7302722.1"/>
    <property type="molecule type" value="Genomic_DNA"/>
</dbReference>
<keyword evidence="5 8" id="KW-0010">Activator</keyword>
<sequence>MDLDDHGLTFSADAVMDETEELRNPFPSPPSHYTKYTTHNLDLLALYNERLPDRRNESQAQILADQTDVPDWPLTQLEKPRIDWILEEPEPYYDVFGERWFVKDKIPSLGEGGGTQLYPEDPTVDRRPALLGILRSLLVTYSQLTSAILAPPPSINLSPANTEPPKPEWEEKVEWITVLAQNLMAAANDLRPVQARGNLELMMQRQLQLRREETKALHDKCDILDAKLNELRAAAQLISSRGDSTDVAMSDPTPTKVVPDDVLAEDVLRWAEEVE</sequence>
<evidence type="ECO:0000256" key="3">
    <source>
        <dbReference type="ARBA" id="ARBA00020631"/>
    </source>
</evidence>
<dbReference type="InterPro" id="IPR009244">
    <property type="entry name" value="Mediatior_Med7"/>
</dbReference>
<dbReference type="GO" id="GO:0003712">
    <property type="term" value="F:transcription coregulator activity"/>
    <property type="evidence" value="ECO:0007669"/>
    <property type="project" value="InterPro"/>
</dbReference>
<evidence type="ECO:0000256" key="2">
    <source>
        <dbReference type="ARBA" id="ARBA00009994"/>
    </source>
</evidence>
<dbReference type="InterPro" id="IPR044888">
    <property type="entry name" value="Mediatior_Med7_sf"/>
</dbReference>
<dbReference type="Gene3D" id="6.10.140.1520">
    <property type="match status" value="1"/>
</dbReference>
<dbReference type="SUPFAM" id="SSF140718">
    <property type="entry name" value="Mediator hinge subcomplex-like"/>
    <property type="match status" value="1"/>
</dbReference>
<evidence type="ECO:0000256" key="5">
    <source>
        <dbReference type="ARBA" id="ARBA00023159"/>
    </source>
</evidence>
<dbReference type="Gene3D" id="6.10.140.200">
    <property type="match status" value="1"/>
</dbReference>
<evidence type="ECO:0000256" key="7">
    <source>
        <dbReference type="ARBA" id="ARBA00023242"/>
    </source>
</evidence>
<comment type="subunit">
    <text evidence="8">Component of the Mediator complex.</text>
</comment>
<dbReference type="PANTHER" id="PTHR21428:SF11">
    <property type="entry name" value="MEDIATOR OF RNA POLYMERASE II TRANSCRIPTION SUBUNIT 7"/>
    <property type="match status" value="1"/>
</dbReference>
<dbReference type="Pfam" id="PF05983">
    <property type="entry name" value="Med7"/>
    <property type="match status" value="1"/>
</dbReference>
<evidence type="ECO:0000313" key="10">
    <source>
        <dbReference type="Proteomes" id="UP000613580"/>
    </source>
</evidence>
<accession>A0A8H6SPV1</accession>
<comment type="function">
    <text evidence="8">Component of the Mediator complex, a coactivator involved in the regulated transcription of nearly all RNA polymerase II-dependent genes. Mediator functions as a bridge to convey information from gene-specific regulatory proteins to the basal RNA polymerase II transcription machinery.</text>
</comment>
<keyword evidence="6 8" id="KW-0804">Transcription</keyword>
<proteinExistence type="inferred from homology"/>
<dbReference type="AlphaFoldDB" id="A0A8H6SPV1"/>
<dbReference type="GO" id="GO:0070847">
    <property type="term" value="C:core mediator complex"/>
    <property type="evidence" value="ECO:0007669"/>
    <property type="project" value="TreeGrafter"/>
</dbReference>
<dbReference type="GO" id="GO:0006357">
    <property type="term" value="P:regulation of transcription by RNA polymerase II"/>
    <property type="evidence" value="ECO:0007669"/>
    <property type="project" value="InterPro"/>
</dbReference>
<organism evidence="9 10">
    <name type="scientific">Mycena chlorophos</name>
    <name type="common">Agaric fungus</name>
    <name type="synonym">Agaricus chlorophos</name>
    <dbReference type="NCBI Taxonomy" id="658473"/>
    <lineage>
        <taxon>Eukaryota</taxon>
        <taxon>Fungi</taxon>
        <taxon>Dikarya</taxon>
        <taxon>Basidiomycota</taxon>
        <taxon>Agaricomycotina</taxon>
        <taxon>Agaricomycetes</taxon>
        <taxon>Agaricomycetidae</taxon>
        <taxon>Agaricales</taxon>
        <taxon>Marasmiineae</taxon>
        <taxon>Mycenaceae</taxon>
        <taxon>Mycena</taxon>
    </lineage>
</organism>
<keyword evidence="7 8" id="KW-0539">Nucleus</keyword>